<organism evidence="1 2">
    <name type="scientific">Oleomonas cavernae</name>
    <dbReference type="NCBI Taxonomy" id="2320859"/>
    <lineage>
        <taxon>Bacteria</taxon>
        <taxon>Pseudomonadati</taxon>
        <taxon>Pseudomonadota</taxon>
        <taxon>Alphaproteobacteria</taxon>
        <taxon>Acetobacterales</taxon>
        <taxon>Acetobacteraceae</taxon>
        <taxon>Oleomonas</taxon>
    </lineage>
</organism>
<dbReference type="RefSeq" id="WP_119775671.1">
    <property type="nucleotide sequence ID" value="NZ_QYUK01000008.1"/>
</dbReference>
<keyword evidence="1" id="KW-0378">Hydrolase</keyword>
<comment type="caution">
    <text evidence="1">The sequence shown here is derived from an EMBL/GenBank/DDBJ whole genome shotgun (WGS) entry which is preliminary data.</text>
</comment>
<dbReference type="PIRSF" id="PIRSF029730">
    <property type="entry name" value="UCP029730"/>
    <property type="match status" value="1"/>
</dbReference>
<evidence type="ECO:0000313" key="1">
    <source>
        <dbReference type="EMBL" id="RJF94523.1"/>
    </source>
</evidence>
<gene>
    <name evidence="1" type="ORF">D3874_01420</name>
</gene>
<dbReference type="InterPro" id="IPR007709">
    <property type="entry name" value="N-FG_amidohydro"/>
</dbReference>
<keyword evidence="2" id="KW-1185">Reference proteome</keyword>
<proteinExistence type="predicted"/>
<accession>A0A418WTC0</accession>
<dbReference type="AlphaFoldDB" id="A0A418WTC0"/>
<dbReference type="OrthoDB" id="9815326at2"/>
<dbReference type="InterPro" id="IPR011227">
    <property type="entry name" value="UCP029730"/>
</dbReference>
<dbReference type="Proteomes" id="UP000284605">
    <property type="component" value="Unassembled WGS sequence"/>
</dbReference>
<reference evidence="1 2" key="1">
    <citation type="submission" date="2018-09" db="EMBL/GenBank/DDBJ databases">
        <authorList>
            <person name="Zhu H."/>
        </authorList>
    </citation>
    <scope>NUCLEOTIDE SEQUENCE [LARGE SCALE GENOMIC DNA]</scope>
    <source>
        <strain evidence="1 2">K1W22B-8</strain>
    </source>
</reference>
<dbReference type="EMBL" id="QYUK01000008">
    <property type="protein sequence ID" value="RJF94523.1"/>
    <property type="molecule type" value="Genomic_DNA"/>
</dbReference>
<protein>
    <submittedName>
        <fullName evidence="1">N-formylglutamate amidohydrolase</fullName>
    </submittedName>
</protein>
<dbReference type="GO" id="GO:0016787">
    <property type="term" value="F:hydrolase activity"/>
    <property type="evidence" value="ECO:0007669"/>
    <property type="project" value="UniProtKB-KW"/>
</dbReference>
<name>A0A418WTC0_9PROT</name>
<sequence>MSLLEPDEPPAVEIVNPQGTSEAVLICDHASARLPRRLGDLGLSEAQRLEHIGWDIGAAAVARRLSLAIDAPLVLTGYSRLAIDCNRPPGVPTSIPVLTGSVEVPGNRDLSEADKAARVTGLFEPYHAAIAALLDGRAAAGKASAVLAIHSFTPHLGDARPWNIGVTYGRDRRLAGCFLETLQAFWPGIVVGDNQPYAVTDSGDYAMPVYGERRGLLHVLIELRQDGVTDATGQIRWADRLAACWRQFAGDLPALALQPVS</sequence>
<evidence type="ECO:0000313" key="2">
    <source>
        <dbReference type="Proteomes" id="UP000284605"/>
    </source>
</evidence>
<dbReference type="Pfam" id="PF05013">
    <property type="entry name" value="FGase"/>
    <property type="match status" value="1"/>
</dbReference>
<dbReference type="Gene3D" id="3.40.630.40">
    <property type="entry name" value="Zn-dependent exopeptidases"/>
    <property type="match status" value="1"/>
</dbReference>
<dbReference type="SUPFAM" id="SSF53187">
    <property type="entry name" value="Zn-dependent exopeptidases"/>
    <property type="match status" value="1"/>
</dbReference>